<evidence type="ECO:0000256" key="1">
    <source>
        <dbReference type="ARBA" id="ARBA00004651"/>
    </source>
</evidence>
<evidence type="ECO:0000256" key="7">
    <source>
        <dbReference type="ARBA" id="ARBA00023136"/>
    </source>
</evidence>
<reference evidence="11" key="1">
    <citation type="submission" date="2024-06" db="EMBL/GenBank/DDBJ databases">
        <title>Methylostella associata gen. nov., sp. nov., a novel Ancalomicrobiaceae-affiliated facultatively methylotrophic bacteria that feed on methanotrophs of the genus Methylococcus.</title>
        <authorList>
            <person name="Saltykova V."/>
            <person name="Danilova O.V."/>
            <person name="Oshkin I.Y."/>
            <person name="Belova S.E."/>
            <person name="Pimenov N.V."/>
            <person name="Dedysh S.N."/>
        </authorList>
    </citation>
    <scope>NUCLEOTIDE SEQUENCE</scope>
    <source>
        <strain evidence="11">S20</strain>
    </source>
</reference>
<evidence type="ECO:0000256" key="3">
    <source>
        <dbReference type="ARBA" id="ARBA00022475"/>
    </source>
</evidence>
<feature type="domain" description="CN hydrolase" evidence="10">
    <location>
        <begin position="238"/>
        <end position="499"/>
    </location>
</feature>
<dbReference type="GO" id="GO:0042158">
    <property type="term" value="P:lipoprotein biosynthetic process"/>
    <property type="evidence" value="ECO:0007669"/>
    <property type="project" value="UniProtKB-UniRule"/>
</dbReference>
<keyword evidence="7 9" id="KW-0472">Membrane</keyword>
<dbReference type="HAMAP" id="MF_01148">
    <property type="entry name" value="Lnt"/>
    <property type="match status" value="1"/>
</dbReference>
<comment type="function">
    <text evidence="9">Catalyzes the phospholipid dependent N-acylation of the N-terminal cysteine of apolipoprotein, the last step in lipoprotein maturation.</text>
</comment>
<feature type="transmembrane region" description="Helical" evidence="9">
    <location>
        <begin position="199"/>
        <end position="220"/>
    </location>
</feature>
<name>A0AAU7X726_9HYPH</name>
<dbReference type="EMBL" id="CP158568">
    <property type="protein sequence ID" value="XBY43924.1"/>
    <property type="molecule type" value="Genomic_DNA"/>
</dbReference>
<evidence type="ECO:0000259" key="10">
    <source>
        <dbReference type="PROSITE" id="PS50263"/>
    </source>
</evidence>
<accession>A0AAU7X726</accession>
<feature type="transmembrane region" description="Helical" evidence="9">
    <location>
        <begin position="93"/>
        <end position="117"/>
    </location>
</feature>
<evidence type="ECO:0000313" key="11">
    <source>
        <dbReference type="EMBL" id="XBY43924.1"/>
    </source>
</evidence>
<evidence type="ECO:0000256" key="2">
    <source>
        <dbReference type="ARBA" id="ARBA00010065"/>
    </source>
</evidence>
<gene>
    <name evidence="9 11" type="primary">lnt</name>
    <name evidence="11" type="ORF">ABS361_17950</name>
</gene>
<comment type="pathway">
    <text evidence="9">Protein modification; lipoprotein biosynthesis (N-acyl transfer).</text>
</comment>
<dbReference type="Pfam" id="PF00795">
    <property type="entry name" value="CN_hydrolase"/>
    <property type="match status" value="1"/>
</dbReference>
<dbReference type="InterPro" id="IPR045378">
    <property type="entry name" value="LNT_N"/>
</dbReference>
<dbReference type="InterPro" id="IPR004563">
    <property type="entry name" value="Apolipo_AcylTrfase"/>
</dbReference>
<evidence type="ECO:0000256" key="9">
    <source>
        <dbReference type="HAMAP-Rule" id="MF_01148"/>
    </source>
</evidence>
<sequence length="534" mass="56699">MVLAWGWRRAGLAIGAGALAAGAMAPLNAFPVLWIALPVLVWLVDGSVEVRASGALARVWPAFRTGWQFGFGYFLAGLWWIGAAMTVDLAQFGWMIPIAVPGLAAGLAIFFGLGVVIARIGWTESPWRIVALAIGLSLSEFLRGVVLTGFPWNALGYGLAANVPMMQIGAVVGLPGMTFLAALLFAAPAALADRGGRRFFIGCAVLFGLVVGFGFLRLAMVAGTPAAGDVAGVKLRIMQPSVDQWKKWRPDYREEIVARYLALSSGKAVDDKAGVAVPAGTGLDGITHLIWPESAFPFLLMNEPAALASIAQLIGDKTTLITGAIRAAPPGPGETTTRYYNSVFAIGANASILGAYDKVHLVPFGEYLPFQETLESYGIRQLTHLRGGFSAGSAVQTLRVPGTPPFSALVCYEAIFPGAIVDEADRPEWLVNVTNDGWFGLTPGPWQHLQQARLRAVEEGLPLVRAANTGISAVVDAFGHIRATLSLGEAGVLDAALPAAAPRTPYSRYGNWVFLTMIIVATTLVSFRAIKLFR</sequence>
<feature type="transmembrane region" description="Helical" evidence="9">
    <location>
        <begin position="512"/>
        <end position="530"/>
    </location>
</feature>
<evidence type="ECO:0000256" key="4">
    <source>
        <dbReference type="ARBA" id="ARBA00022679"/>
    </source>
</evidence>
<dbReference type="Pfam" id="PF20154">
    <property type="entry name" value="LNT_N"/>
    <property type="match status" value="1"/>
</dbReference>
<dbReference type="PANTHER" id="PTHR38686:SF1">
    <property type="entry name" value="APOLIPOPROTEIN N-ACYLTRANSFERASE"/>
    <property type="match status" value="1"/>
</dbReference>
<dbReference type="Gene3D" id="3.60.110.10">
    <property type="entry name" value="Carbon-nitrogen hydrolase"/>
    <property type="match status" value="1"/>
</dbReference>
<comment type="subcellular location">
    <subcellularLocation>
        <location evidence="1 9">Cell membrane</location>
        <topology evidence="1 9">Multi-pass membrane protein</topology>
    </subcellularLocation>
</comment>
<feature type="transmembrane region" description="Helical" evidence="9">
    <location>
        <begin position="69"/>
        <end position="87"/>
    </location>
</feature>
<dbReference type="PROSITE" id="PS50263">
    <property type="entry name" value="CN_HYDROLASE"/>
    <property type="match status" value="1"/>
</dbReference>
<dbReference type="SUPFAM" id="SSF56317">
    <property type="entry name" value="Carbon-nitrogen hydrolase"/>
    <property type="match status" value="1"/>
</dbReference>
<keyword evidence="3 9" id="KW-1003">Cell membrane</keyword>
<dbReference type="AlphaFoldDB" id="A0AAU7X726"/>
<keyword evidence="6 9" id="KW-1133">Transmembrane helix</keyword>
<dbReference type="GO" id="GO:0005886">
    <property type="term" value="C:plasma membrane"/>
    <property type="evidence" value="ECO:0007669"/>
    <property type="project" value="UniProtKB-SubCell"/>
</dbReference>
<dbReference type="GO" id="GO:0016410">
    <property type="term" value="F:N-acyltransferase activity"/>
    <property type="evidence" value="ECO:0007669"/>
    <property type="project" value="UniProtKB-UniRule"/>
</dbReference>
<protein>
    <recommendedName>
        <fullName evidence="9">Apolipoprotein N-acyltransferase</fullName>
        <shortName evidence="9">ALP N-acyltransferase</shortName>
        <ecNumber evidence="9">2.3.1.269</ecNumber>
    </recommendedName>
</protein>
<comment type="catalytic activity">
    <reaction evidence="9">
        <text>N-terminal S-1,2-diacyl-sn-glyceryl-L-cysteinyl-[lipoprotein] + a glycerophospholipid = N-acyl-S-1,2-diacyl-sn-glyceryl-L-cysteinyl-[lipoprotein] + a 2-acyl-sn-glycero-3-phospholipid + H(+)</text>
        <dbReference type="Rhea" id="RHEA:48228"/>
        <dbReference type="Rhea" id="RHEA-COMP:14681"/>
        <dbReference type="Rhea" id="RHEA-COMP:14684"/>
        <dbReference type="ChEBI" id="CHEBI:15378"/>
        <dbReference type="ChEBI" id="CHEBI:136912"/>
        <dbReference type="ChEBI" id="CHEBI:140656"/>
        <dbReference type="ChEBI" id="CHEBI:140657"/>
        <dbReference type="ChEBI" id="CHEBI:140660"/>
        <dbReference type="EC" id="2.3.1.269"/>
    </reaction>
</comment>
<dbReference type="RefSeq" id="WP_407049021.1">
    <property type="nucleotide sequence ID" value="NZ_CP158568.1"/>
</dbReference>
<comment type="similarity">
    <text evidence="2 9">Belongs to the CN hydrolase family. Apolipoprotein N-acyltransferase subfamily.</text>
</comment>
<dbReference type="CDD" id="cd07571">
    <property type="entry name" value="ALP_N-acyl_transferase"/>
    <property type="match status" value="1"/>
</dbReference>
<evidence type="ECO:0000256" key="5">
    <source>
        <dbReference type="ARBA" id="ARBA00022692"/>
    </source>
</evidence>
<proteinExistence type="inferred from homology"/>
<dbReference type="PANTHER" id="PTHR38686">
    <property type="entry name" value="APOLIPOPROTEIN N-ACYLTRANSFERASE"/>
    <property type="match status" value="1"/>
</dbReference>
<keyword evidence="5 9" id="KW-0812">Transmembrane</keyword>
<organism evidence="11">
    <name type="scientific">Methyloraptor flagellatus</name>
    <dbReference type="NCBI Taxonomy" id="3162530"/>
    <lineage>
        <taxon>Bacteria</taxon>
        <taxon>Pseudomonadati</taxon>
        <taxon>Pseudomonadota</taxon>
        <taxon>Alphaproteobacteria</taxon>
        <taxon>Hyphomicrobiales</taxon>
        <taxon>Ancalomicrobiaceae</taxon>
        <taxon>Methyloraptor</taxon>
    </lineage>
</organism>
<evidence type="ECO:0000256" key="8">
    <source>
        <dbReference type="ARBA" id="ARBA00023315"/>
    </source>
</evidence>
<feature type="transmembrane region" description="Helical" evidence="9">
    <location>
        <begin position="164"/>
        <end position="187"/>
    </location>
</feature>
<dbReference type="KEGG" id="mflg:ABS361_17950"/>
<dbReference type="InterPro" id="IPR003010">
    <property type="entry name" value="C-N_Hydrolase"/>
</dbReference>
<keyword evidence="8 9" id="KW-0012">Acyltransferase</keyword>
<keyword evidence="4 9" id="KW-0808">Transferase</keyword>
<dbReference type="InterPro" id="IPR036526">
    <property type="entry name" value="C-N_Hydrolase_sf"/>
</dbReference>
<evidence type="ECO:0000256" key="6">
    <source>
        <dbReference type="ARBA" id="ARBA00022989"/>
    </source>
</evidence>
<feature type="transmembrane region" description="Helical" evidence="9">
    <location>
        <begin position="129"/>
        <end position="152"/>
    </location>
</feature>
<dbReference type="EC" id="2.3.1.269" evidence="9"/>
<dbReference type="NCBIfam" id="TIGR00546">
    <property type="entry name" value="lnt"/>
    <property type="match status" value="1"/>
</dbReference>